<name>A0ABD2QD19_9PLAT</name>
<accession>A0ABD2QD19</accession>
<protein>
    <recommendedName>
        <fullName evidence="5">Ribosome biogenesis regulatory protein</fullName>
    </recommendedName>
</protein>
<dbReference type="Proteomes" id="UP001626550">
    <property type="component" value="Unassembled WGS sequence"/>
</dbReference>
<comment type="similarity">
    <text evidence="2 5">Belongs to the RRS1 family.</text>
</comment>
<reference evidence="7 8" key="1">
    <citation type="submission" date="2024-11" db="EMBL/GenBank/DDBJ databases">
        <title>Adaptive evolution of stress response genes in parasites aligns with host niche diversity.</title>
        <authorList>
            <person name="Hahn C."/>
            <person name="Resl P."/>
        </authorList>
    </citation>
    <scope>NUCLEOTIDE SEQUENCE [LARGE SCALE GENOMIC DNA]</scope>
    <source>
        <strain evidence="7">EGGRZ-B1_66</strain>
        <tissue evidence="7">Body</tissue>
    </source>
</reference>
<evidence type="ECO:0000313" key="8">
    <source>
        <dbReference type="Proteomes" id="UP001626550"/>
    </source>
</evidence>
<evidence type="ECO:0000313" key="7">
    <source>
        <dbReference type="EMBL" id="KAL3317433.1"/>
    </source>
</evidence>
<evidence type="ECO:0000256" key="5">
    <source>
        <dbReference type="RuleBase" id="RU364132"/>
    </source>
</evidence>
<comment type="function">
    <text evidence="5">Involved in ribosomal large subunit assembly.</text>
</comment>
<evidence type="ECO:0000256" key="2">
    <source>
        <dbReference type="ARBA" id="ARBA00010077"/>
    </source>
</evidence>
<proteinExistence type="inferred from homology"/>
<dbReference type="InterPro" id="IPR007023">
    <property type="entry name" value="Ribosom_reg"/>
</dbReference>
<dbReference type="EMBL" id="JBJKFK010000382">
    <property type="protein sequence ID" value="KAL3317433.1"/>
    <property type="molecule type" value="Genomic_DNA"/>
</dbReference>
<comment type="subcellular location">
    <subcellularLocation>
        <location evidence="1 5">Nucleus</location>
    </subcellularLocation>
</comment>
<evidence type="ECO:0000256" key="4">
    <source>
        <dbReference type="ARBA" id="ARBA00023242"/>
    </source>
</evidence>
<dbReference type="GO" id="GO:0042254">
    <property type="term" value="P:ribosome biogenesis"/>
    <property type="evidence" value="ECO:0007669"/>
    <property type="project" value="UniProtKB-KW"/>
</dbReference>
<feature type="compositionally biased region" description="Basic residues" evidence="6">
    <location>
        <begin position="240"/>
        <end position="264"/>
    </location>
</feature>
<evidence type="ECO:0000256" key="1">
    <source>
        <dbReference type="ARBA" id="ARBA00004123"/>
    </source>
</evidence>
<evidence type="ECO:0000256" key="3">
    <source>
        <dbReference type="ARBA" id="ARBA00022517"/>
    </source>
</evidence>
<keyword evidence="8" id="KW-1185">Reference proteome</keyword>
<dbReference type="AlphaFoldDB" id="A0ABD2QD19"/>
<keyword evidence="4 5" id="KW-0539">Nucleus</keyword>
<feature type="region of interest" description="Disordered" evidence="6">
    <location>
        <begin position="216"/>
        <end position="264"/>
    </location>
</feature>
<organism evidence="7 8">
    <name type="scientific">Cichlidogyrus casuarinus</name>
    <dbReference type="NCBI Taxonomy" id="1844966"/>
    <lineage>
        <taxon>Eukaryota</taxon>
        <taxon>Metazoa</taxon>
        <taxon>Spiralia</taxon>
        <taxon>Lophotrochozoa</taxon>
        <taxon>Platyhelminthes</taxon>
        <taxon>Monogenea</taxon>
        <taxon>Monopisthocotylea</taxon>
        <taxon>Dactylogyridea</taxon>
        <taxon>Ancyrocephalidae</taxon>
        <taxon>Cichlidogyrus</taxon>
    </lineage>
</organism>
<dbReference type="Pfam" id="PF04939">
    <property type="entry name" value="RRS1"/>
    <property type="match status" value="1"/>
</dbReference>
<gene>
    <name evidence="7" type="primary">RRS1</name>
    <name evidence="7" type="ORF">Ciccas_003904</name>
</gene>
<sequence length="264" mass="30054">MYQYSYSEQISDTDLGNLLYIDKNPISTSFEYNDQELITAARVCTSSFFQQLWKLPTKVIDNVTISELPTPSFQLPREKPCPMGKQITKWEQFARMKGIQKRKRSRMVWDEASQTYKPRYGYGRADDIKDKWCVEVPGNADPYEDQFQKMKSARSEKRAKNEMARLKNIKRSIKGGAAPVGVFSEALGTKQEITRALSIAQHSNASLGHHLESVKEHKVNKTVERRIKKKSKTLGAKGAKAIRKHGGKPLKKAKPFKKGSRTGK</sequence>
<evidence type="ECO:0000256" key="6">
    <source>
        <dbReference type="SAM" id="MobiDB-lite"/>
    </source>
</evidence>
<feature type="compositionally biased region" description="Basic and acidic residues" evidence="6">
    <location>
        <begin position="216"/>
        <end position="225"/>
    </location>
</feature>
<keyword evidence="3 5" id="KW-0690">Ribosome biogenesis</keyword>
<dbReference type="GO" id="GO:0005634">
    <property type="term" value="C:nucleus"/>
    <property type="evidence" value="ECO:0007669"/>
    <property type="project" value="UniProtKB-SubCell"/>
</dbReference>
<comment type="caution">
    <text evidence="7">The sequence shown here is derived from an EMBL/GenBank/DDBJ whole genome shotgun (WGS) entry which is preliminary data.</text>
</comment>